<evidence type="ECO:0000313" key="1">
    <source>
        <dbReference type="EMBL" id="GAH72700.1"/>
    </source>
</evidence>
<comment type="caution">
    <text evidence="1">The sequence shown here is derived from an EMBL/GenBank/DDBJ whole genome shotgun (WGS) entry which is preliminary data.</text>
</comment>
<accession>X1ITV2</accession>
<proteinExistence type="predicted"/>
<protein>
    <submittedName>
        <fullName evidence="1">Uncharacterized protein</fullName>
    </submittedName>
</protein>
<organism evidence="1">
    <name type="scientific">marine sediment metagenome</name>
    <dbReference type="NCBI Taxonomy" id="412755"/>
    <lineage>
        <taxon>unclassified sequences</taxon>
        <taxon>metagenomes</taxon>
        <taxon>ecological metagenomes</taxon>
    </lineage>
</organism>
<reference evidence="1" key="1">
    <citation type="journal article" date="2014" name="Front. Microbiol.">
        <title>High frequency of phylogenetically diverse reductive dehalogenase-homologous genes in deep subseafloor sedimentary metagenomes.</title>
        <authorList>
            <person name="Kawai M."/>
            <person name="Futagami T."/>
            <person name="Toyoda A."/>
            <person name="Takaki Y."/>
            <person name="Nishi S."/>
            <person name="Hori S."/>
            <person name="Arai W."/>
            <person name="Tsubouchi T."/>
            <person name="Morono Y."/>
            <person name="Uchiyama I."/>
            <person name="Ito T."/>
            <person name="Fujiyama A."/>
            <person name="Inagaki F."/>
            <person name="Takami H."/>
        </authorList>
    </citation>
    <scope>NUCLEOTIDE SEQUENCE</scope>
    <source>
        <strain evidence="1">Expedition CK06-06</strain>
    </source>
</reference>
<name>X1ITV2_9ZZZZ</name>
<dbReference type="AlphaFoldDB" id="X1ITV2"/>
<gene>
    <name evidence="1" type="ORF">S03H2_45654</name>
</gene>
<dbReference type="EMBL" id="BARU01028617">
    <property type="protein sequence ID" value="GAH72700.1"/>
    <property type="molecule type" value="Genomic_DNA"/>
</dbReference>
<sequence length="102" mass="11974">MNKMVREEVVDIIRELVDFHMDKLKENYKSFEEAVAKCDLYESLISFSHITYHTERVKVAASQLQEFRGVEGERIWKEAYGINQDATDIAIVVSRNCECKKR</sequence>